<protein>
    <submittedName>
        <fullName evidence="1">Uncharacterized protein</fullName>
    </submittedName>
</protein>
<dbReference type="Proteomes" id="UP001159363">
    <property type="component" value="Chromosome 1"/>
</dbReference>
<name>A0ABQ9IH11_9NEOP</name>
<keyword evidence="2" id="KW-1185">Reference proteome</keyword>
<proteinExistence type="predicted"/>
<comment type="caution">
    <text evidence="1">The sequence shown here is derived from an EMBL/GenBank/DDBJ whole genome shotgun (WGS) entry which is preliminary data.</text>
</comment>
<evidence type="ECO:0000313" key="1">
    <source>
        <dbReference type="EMBL" id="KAJ8895980.1"/>
    </source>
</evidence>
<reference evidence="1 2" key="1">
    <citation type="submission" date="2023-02" db="EMBL/GenBank/DDBJ databases">
        <title>LHISI_Scaffold_Assembly.</title>
        <authorList>
            <person name="Stuart O.P."/>
            <person name="Cleave R."/>
            <person name="Magrath M.J.L."/>
            <person name="Mikheyev A.S."/>
        </authorList>
    </citation>
    <scope>NUCLEOTIDE SEQUENCE [LARGE SCALE GENOMIC DNA]</scope>
    <source>
        <strain evidence="1">Daus_M_001</strain>
        <tissue evidence="1">Leg muscle</tissue>
    </source>
</reference>
<accession>A0ABQ9IH11</accession>
<evidence type="ECO:0000313" key="2">
    <source>
        <dbReference type="Proteomes" id="UP001159363"/>
    </source>
</evidence>
<sequence>MEYFTSDIGSDPWQMYPEFRVDYLCPSGKVSVCKRTRWNNTLRRLRFHSVPSVSCVLLQNVARGAAVACRPVSLAGSSREVSLLRVSCNRV</sequence>
<organism evidence="1 2">
    <name type="scientific">Dryococelus australis</name>
    <dbReference type="NCBI Taxonomy" id="614101"/>
    <lineage>
        <taxon>Eukaryota</taxon>
        <taxon>Metazoa</taxon>
        <taxon>Ecdysozoa</taxon>
        <taxon>Arthropoda</taxon>
        <taxon>Hexapoda</taxon>
        <taxon>Insecta</taxon>
        <taxon>Pterygota</taxon>
        <taxon>Neoptera</taxon>
        <taxon>Polyneoptera</taxon>
        <taxon>Phasmatodea</taxon>
        <taxon>Verophasmatodea</taxon>
        <taxon>Anareolatae</taxon>
        <taxon>Phasmatidae</taxon>
        <taxon>Eurycanthinae</taxon>
        <taxon>Dryococelus</taxon>
    </lineage>
</organism>
<dbReference type="EMBL" id="JARBHB010000001">
    <property type="protein sequence ID" value="KAJ8895980.1"/>
    <property type="molecule type" value="Genomic_DNA"/>
</dbReference>
<gene>
    <name evidence="1" type="ORF">PR048_001321</name>
</gene>